<proteinExistence type="predicted"/>
<dbReference type="EMBL" id="JASBWT010000016">
    <property type="protein sequence ID" value="KAJ9097648.1"/>
    <property type="molecule type" value="Genomic_DNA"/>
</dbReference>
<gene>
    <name evidence="1" type="ORF">QFC21_004684</name>
</gene>
<accession>A0ACC2VEU8</accession>
<reference evidence="1" key="1">
    <citation type="submission" date="2023-04" db="EMBL/GenBank/DDBJ databases">
        <title>Draft Genome sequencing of Naganishia species isolated from polar environments using Oxford Nanopore Technology.</title>
        <authorList>
            <person name="Leo P."/>
            <person name="Venkateswaran K."/>
        </authorList>
    </citation>
    <scope>NUCLEOTIDE SEQUENCE</scope>
    <source>
        <strain evidence="1">MNA-CCFEE 5423</strain>
    </source>
</reference>
<keyword evidence="2" id="KW-1185">Reference proteome</keyword>
<dbReference type="Proteomes" id="UP001227268">
    <property type="component" value="Unassembled WGS sequence"/>
</dbReference>
<evidence type="ECO:0000313" key="1">
    <source>
        <dbReference type="EMBL" id="KAJ9097648.1"/>
    </source>
</evidence>
<protein>
    <submittedName>
        <fullName evidence="1">Uncharacterized protein</fullName>
    </submittedName>
</protein>
<evidence type="ECO:0000313" key="2">
    <source>
        <dbReference type="Proteomes" id="UP001227268"/>
    </source>
</evidence>
<name>A0ACC2VEU8_9TREE</name>
<comment type="caution">
    <text evidence="1">The sequence shown here is derived from an EMBL/GenBank/DDBJ whole genome shotgun (WGS) entry which is preliminary data.</text>
</comment>
<organism evidence="1 2">
    <name type="scientific">Naganishia friedmannii</name>
    <dbReference type="NCBI Taxonomy" id="89922"/>
    <lineage>
        <taxon>Eukaryota</taxon>
        <taxon>Fungi</taxon>
        <taxon>Dikarya</taxon>
        <taxon>Basidiomycota</taxon>
        <taxon>Agaricomycotina</taxon>
        <taxon>Tremellomycetes</taxon>
        <taxon>Filobasidiales</taxon>
        <taxon>Filobasidiaceae</taxon>
        <taxon>Naganishia</taxon>
    </lineage>
</organism>
<sequence length="564" mass="62895">MTDDKRKRSSSQDDKNRGGFVEFDYIPFEDIEWGETLGSAEMTLLFIGTYLGIDIALKEILPSNEYDVRKYFLREHTIMRECRHPNIVLFIGLCHAPPPDERTFIVSEFIPGGNLRGYIQDSMNRPFPWRLRISFAIDIARALAYLHARKCIHRDLKGENLLITGNERIKITDFGFARGYMSPEILLGFDFDERTDVFSLGVIRFPPFFTLEEDEVRERANKGCPTDWIDLAIQCTASKPDDRPSMKHVLERLKRIEGEITSRLPLGKDEHIGSIKITSPPVKIPHHLRDLFTKEPPPTTVQSSSSTTDIRHSGAERHEGEEEVLDDDPEEDEVVEMLQGSTGRGHYTSRQVTSWRTARWEEPREQKQSVMELFQSGPLPVEPSRHLPGEYPLGQSMPVGQIAVDTSSVVTIRPSPIAEPPTFAGAVQLGPSAPPLVARRANQSADGAPSVYHEALSTVPESADVNAETDGRRMTGNGGGLPKSGNAASTSTAVLPTPTKAGTSTDGVHRFTIVNQKALRKVEAVKAKKQSASSDKMKCAVCGKRITRATFMQCDDCNTHIIWF</sequence>